<dbReference type="AlphaFoldDB" id="A0A1N7FNF1"/>
<evidence type="ECO:0000313" key="3">
    <source>
        <dbReference type="Proteomes" id="UP000185936"/>
    </source>
</evidence>
<proteinExistence type="predicted"/>
<protein>
    <submittedName>
        <fullName evidence="2">SipW-cognate class signal peptide</fullName>
    </submittedName>
</protein>
<reference evidence="3" key="1">
    <citation type="submission" date="2017-01" db="EMBL/GenBank/DDBJ databases">
        <authorList>
            <person name="Varghese N."/>
            <person name="Submissions S."/>
        </authorList>
    </citation>
    <scope>NUCLEOTIDE SEQUENCE [LARGE SCALE GENOMIC DNA]</scope>
    <source>
        <strain evidence="3">type strain: HArc-</strain>
    </source>
</reference>
<organism evidence="2 3">
    <name type="scientific">Natronorubrum thiooxidans</name>
    <dbReference type="NCBI Taxonomy" id="308853"/>
    <lineage>
        <taxon>Archaea</taxon>
        <taxon>Methanobacteriati</taxon>
        <taxon>Methanobacteriota</taxon>
        <taxon>Stenosarchaea group</taxon>
        <taxon>Halobacteria</taxon>
        <taxon>Halobacteriales</taxon>
        <taxon>Natrialbaceae</taxon>
        <taxon>Natronorubrum</taxon>
    </lineage>
</organism>
<sequence>MAVYIYTPPSGCFWYLTRSERPAARYAAIPYHGSSTPTWGMITMTDETSSVSRRNVLAGLGTIGVGGALVGAGTGAFFSDKETFKDNRLVAGALDLKVDWQEHYSDWSKDELEGLEYDPVMEEPENSEKYVGFPTQAEEYLLWVHEKDVAQFMNNTAIEAFPDILEEGDKYDAIQADFDDDRACELLASVEDYERKEYSALTSPLRTQGTFGGDPDENGSNIDYPNPQMTEPGDPLIDIEDVKPGDFGELTLSFHLCDNPGYVWLTGELLDASENGLTEPEAEDPDEQDGVVELLDEILVQFWMDNYEGEWRENIDAERGDNIYQDQEKLLFPEPLTLREALTLLETEDDGIGIPLNPGNNNENNGSTLTPGTCDTSGYDDRSTSLEDFPGDTPQDRRKQTNPFCTDYGLTEAIKIEADFDPNNPEAPLLPEPGNCATYTTAYGDISVCLDEDGNVTSWETDASPDGSFAGDEDGFCVDKVLVKGGTPSEGSANVYHYDDPGSSGDNRPEEDPLTTPTEQDISNVSFCISLEPSNGNGDRECFVNSTTQYVGFSWWLPVNHANEIQTDSVSFDIGFYTEQCRHNDGTGMRKSPKGVEGHKTNE</sequence>
<feature type="region of interest" description="Disordered" evidence="1">
    <location>
        <begin position="583"/>
        <end position="603"/>
    </location>
</feature>
<feature type="region of interest" description="Disordered" evidence="1">
    <location>
        <begin position="488"/>
        <end position="521"/>
    </location>
</feature>
<feature type="compositionally biased region" description="Polar residues" evidence="1">
    <location>
        <begin position="218"/>
        <end position="229"/>
    </location>
</feature>
<gene>
    <name evidence="2" type="ORF">SAMN05421752_107185</name>
</gene>
<feature type="region of interest" description="Disordered" evidence="1">
    <location>
        <begin position="205"/>
        <end position="232"/>
    </location>
</feature>
<feature type="compositionally biased region" description="Polar residues" evidence="1">
    <location>
        <begin position="367"/>
        <end position="376"/>
    </location>
</feature>
<feature type="compositionally biased region" description="Basic and acidic residues" evidence="1">
    <location>
        <begin position="594"/>
        <end position="603"/>
    </location>
</feature>
<dbReference type="Proteomes" id="UP000185936">
    <property type="component" value="Unassembled WGS sequence"/>
</dbReference>
<evidence type="ECO:0000313" key="2">
    <source>
        <dbReference type="EMBL" id="SIS01804.1"/>
    </source>
</evidence>
<accession>A0A1N7FNF1</accession>
<name>A0A1N7FNF1_9EURY</name>
<evidence type="ECO:0000256" key="1">
    <source>
        <dbReference type="SAM" id="MobiDB-lite"/>
    </source>
</evidence>
<feature type="compositionally biased region" description="Low complexity" evidence="1">
    <location>
        <begin position="354"/>
        <end position="366"/>
    </location>
</feature>
<dbReference type="EMBL" id="FTNR01000007">
    <property type="protein sequence ID" value="SIS01804.1"/>
    <property type="molecule type" value="Genomic_DNA"/>
</dbReference>
<keyword evidence="3" id="KW-1185">Reference proteome</keyword>
<feature type="region of interest" description="Disordered" evidence="1">
    <location>
        <begin position="354"/>
        <end position="404"/>
    </location>
</feature>